<dbReference type="Proteomes" id="UP001054902">
    <property type="component" value="Unassembled WGS sequence"/>
</dbReference>
<sequence>MIETYDSQIYKIDSQVSSEGKKLLASKKCASWIIGVGGINHDGSKGKSYTIKMNWSLASGKKQVFIGKKEVFYSMDRQSKLNVAWKYKGMVFTLTAYSSSFTLPQNKNKGKKQFELKVNGVSFDDLPTPHEISNPQNEHMMVPSKISPYKDPLFVACPRRSLELI</sequence>
<accession>A0AAD3H522</accession>
<organism evidence="1 2">
    <name type="scientific">Chaetoceros tenuissimus</name>
    <dbReference type="NCBI Taxonomy" id="426638"/>
    <lineage>
        <taxon>Eukaryota</taxon>
        <taxon>Sar</taxon>
        <taxon>Stramenopiles</taxon>
        <taxon>Ochrophyta</taxon>
        <taxon>Bacillariophyta</taxon>
        <taxon>Coscinodiscophyceae</taxon>
        <taxon>Chaetocerotophycidae</taxon>
        <taxon>Chaetocerotales</taxon>
        <taxon>Chaetocerotaceae</taxon>
        <taxon>Chaetoceros</taxon>
    </lineage>
</organism>
<name>A0AAD3H522_9STRA</name>
<protein>
    <submittedName>
        <fullName evidence="1">Uncharacterized protein</fullName>
    </submittedName>
</protein>
<keyword evidence="2" id="KW-1185">Reference proteome</keyword>
<reference evidence="1 2" key="1">
    <citation type="journal article" date="2021" name="Sci. Rep.">
        <title>The genome of the diatom Chaetoceros tenuissimus carries an ancient integrated fragment of an extant virus.</title>
        <authorList>
            <person name="Hongo Y."/>
            <person name="Kimura K."/>
            <person name="Takaki Y."/>
            <person name="Yoshida Y."/>
            <person name="Baba S."/>
            <person name="Kobayashi G."/>
            <person name="Nagasaki K."/>
            <person name="Hano T."/>
            <person name="Tomaru Y."/>
        </authorList>
    </citation>
    <scope>NUCLEOTIDE SEQUENCE [LARGE SCALE GENOMIC DNA]</scope>
    <source>
        <strain evidence="1 2">NIES-3715</strain>
    </source>
</reference>
<gene>
    <name evidence="1" type="ORF">CTEN210_07373</name>
</gene>
<dbReference type="EMBL" id="BLLK01000045">
    <property type="protein sequence ID" value="GFH50897.1"/>
    <property type="molecule type" value="Genomic_DNA"/>
</dbReference>
<evidence type="ECO:0000313" key="1">
    <source>
        <dbReference type="EMBL" id="GFH50897.1"/>
    </source>
</evidence>
<evidence type="ECO:0000313" key="2">
    <source>
        <dbReference type="Proteomes" id="UP001054902"/>
    </source>
</evidence>
<dbReference type="AlphaFoldDB" id="A0AAD3H522"/>
<comment type="caution">
    <text evidence="1">The sequence shown here is derived from an EMBL/GenBank/DDBJ whole genome shotgun (WGS) entry which is preliminary data.</text>
</comment>
<proteinExistence type="predicted"/>